<dbReference type="EMBL" id="BLLK01000047">
    <property type="protein sequence ID" value="GFH53681.1"/>
    <property type="molecule type" value="Genomic_DNA"/>
</dbReference>
<accession>A0AAD3CWT9</accession>
<feature type="transmembrane region" description="Helical" evidence="2">
    <location>
        <begin position="180"/>
        <end position="204"/>
    </location>
</feature>
<feature type="transmembrane region" description="Helical" evidence="2">
    <location>
        <begin position="151"/>
        <end position="168"/>
    </location>
</feature>
<sequence length="478" mass="53650">MENEYDHETSSLIDREKSSREKSFQFYHELQLLVNIAIPTVIVQFSTFILYPQCASAIGRHLDTDSLGAYSLGSLSGNMTCVSILIGTLSASETLQPRSFGLGKYREVGLLAVRGFIVSLMSLAIPVTIMLTQAENVFDALGQDEEVGMLAAKWIHVYAWSVPPLILFRVTQRWLASQNIVFPCMFGAAIGSFLVHPIILKYAISRYGFYGSGFAIAITQSVQYLLCLAYIYFSGEYIPQTWPGLNLSTMRDALNMKGLQTYLKLSLGGIFALSEWWFWEAICFLSGKFGVIDLCIHTVSYQLIPITFMIPLGVSIGLTVRMGVLLPVDVQGAMKLAAYTMTIVLLIGVLISCMMYRYQDSIVSLFTDDEEVIAGCKIIWFRLCIYNVLLYIFCMSRGILSALGLQWTTAVTMIICLWFIAIPTIIYFCINKGGGFFMMWRILPWTYVFLDIALTFCYVFADWGEIGARIKSESSNEN</sequence>
<gene>
    <name evidence="3" type="ORF">CTEN210_10157</name>
</gene>
<evidence type="ECO:0000256" key="2">
    <source>
        <dbReference type="SAM" id="Phobius"/>
    </source>
</evidence>
<evidence type="ECO:0000313" key="4">
    <source>
        <dbReference type="Proteomes" id="UP001054902"/>
    </source>
</evidence>
<keyword evidence="2" id="KW-1133">Transmembrane helix</keyword>
<feature type="transmembrane region" description="Helical" evidence="2">
    <location>
        <begin position="299"/>
        <end position="324"/>
    </location>
</feature>
<dbReference type="GO" id="GO:0016020">
    <property type="term" value="C:membrane"/>
    <property type="evidence" value="ECO:0007669"/>
    <property type="project" value="InterPro"/>
</dbReference>
<evidence type="ECO:0000256" key="1">
    <source>
        <dbReference type="ARBA" id="ARBA00010199"/>
    </source>
</evidence>
<name>A0AAD3CWT9_9STRA</name>
<evidence type="ECO:0000313" key="3">
    <source>
        <dbReference type="EMBL" id="GFH53681.1"/>
    </source>
</evidence>
<keyword evidence="4" id="KW-1185">Reference proteome</keyword>
<protein>
    <submittedName>
        <fullName evidence="3">Mate-domain-containing protein</fullName>
    </submittedName>
</protein>
<comment type="similarity">
    <text evidence="1">Belongs to the multi antimicrobial extrusion (MATE) (TC 2.A.66.1) family.</text>
</comment>
<feature type="transmembrane region" description="Helical" evidence="2">
    <location>
        <begin position="111"/>
        <end position="131"/>
    </location>
</feature>
<comment type="caution">
    <text evidence="3">The sequence shown here is derived from an EMBL/GenBank/DDBJ whole genome shotgun (WGS) entry which is preliminary data.</text>
</comment>
<reference evidence="3 4" key="1">
    <citation type="journal article" date="2021" name="Sci. Rep.">
        <title>The genome of the diatom Chaetoceros tenuissimus carries an ancient integrated fragment of an extant virus.</title>
        <authorList>
            <person name="Hongo Y."/>
            <person name="Kimura K."/>
            <person name="Takaki Y."/>
            <person name="Yoshida Y."/>
            <person name="Baba S."/>
            <person name="Kobayashi G."/>
            <person name="Nagasaki K."/>
            <person name="Hano T."/>
            <person name="Tomaru Y."/>
        </authorList>
    </citation>
    <scope>NUCLEOTIDE SEQUENCE [LARGE SCALE GENOMIC DNA]</scope>
    <source>
        <strain evidence="3 4">NIES-3715</strain>
    </source>
</reference>
<dbReference type="PANTHER" id="PTHR11206">
    <property type="entry name" value="MULTIDRUG RESISTANCE PROTEIN"/>
    <property type="match status" value="1"/>
</dbReference>
<dbReference type="GO" id="GO:0015297">
    <property type="term" value="F:antiporter activity"/>
    <property type="evidence" value="ECO:0007669"/>
    <property type="project" value="InterPro"/>
</dbReference>
<feature type="transmembrane region" description="Helical" evidence="2">
    <location>
        <begin position="71"/>
        <end position="91"/>
    </location>
</feature>
<feature type="transmembrane region" description="Helical" evidence="2">
    <location>
        <begin position="442"/>
        <end position="461"/>
    </location>
</feature>
<feature type="transmembrane region" description="Helical" evidence="2">
    <location>
        <begin position="32"/>
        <end position="51"/>
    </location>
</feature>
<dbReference type="AlphaFoldDB" id="A0AAD3CWT9"/>
<keyword evidence="2" id="KW-0472">Membrane</keyword>
<dbReference type="InterPro" id="IPR002528">
    <property type="entry name" value="MATE_fam"/>
</dbReference>
<feature type="transmembrane region" description="Helical" evidence="2">
    <location>
        <begin position="210"/>
        <end position="233"/>
    </location>
</feature>
<feature type="transmembrane region" description="Helical" evidence="2">
    <location>
        <begin position="378"/>
        <end position="395"/>
    </location>
</feature>
<feature type="transmembrane region" description="Helical" evidence="2">
    <location>
        <begin position="336"/>
        <end position="358"/>
    </location>
</feature>
<organism evidence="3 4">
    <name type="scientific">Chaetoceros tenuissimus</name>
    <dbReference type="NCBI Taxonomy" id="426638"/>
    <lineage>
        <taxon>Eukaryota</taxon>
        <taxon>Sar</taxon>
        <taxon>Stramenopiles</taxon>
        <taxon>Ochrophyta</taxon>
        <taxon>Bacillariophyta</taxon>
        <taxon>Coscinodiscophyceae</taxon>
        <taxon>Chaetocerotophycidae</taxon>
        <taxon>Chaetocerotales</taxon>
        <taxon>Chaetocerotaceae</taxon>
        <taxon>Chaetoceros</taxon>
    </lineage>
</organism>
<keyword evidence="2" id="KW-0812">Transmembrane</keyword>
<dbReference type="GO" id="GO:0042910">
    <property type="term" value="F:xenobiotic transmembrane transporter activity"/>
    <property type="evidence" value="ECO:0007669"/>
    <property type="project" value="InterPro"/>
</dbReference>
<dbReference type="Proteomes" id="UP001054902">
    <property type="component" value="Unassembled WGS sequence"/>
</dbReference>
<feature type="transmembrane region" description="Helical" evidence="2">
    <location>
        <begin position="407"/>
        <end position="430"/>
    </location>
</feature>
<feature type="transmembrane region" description="Helical" evidence="2">
    <location>
        <begin position="261"/>
        <end position="279"/>
    </location>
</feature>
<proteinExistence type="inferred from homology"/>
<dbReference type="Pfam" id="PF01554">
    <property type="entry name" value="MatE"/>
    <property type="match status" value="2"/>
</dbReference>